<sequence length="420" mass="48740">MDRERWFDCYYEDVVLLKYSDEKRRIQAHLKYESLPEVTLESSSFRGDLHKVPKQLSYTSRKSVIQSALADTLCADLTIEEFLARLNIILSTSYTLHTVGIHSVLGDCVQKKYDFGTAYAHLRSFWYHGDFTTLVDDLSERKAQYRQMLEDVFVDDRIIYPCVPPQHIWDLYSDQVISWCVTWPRLWAISHAWMDKDSCRDVQTAINDYQWPVPIPNATDLEQIRIEMLNLGAEYVWLDVLCLRQEGGLMKDLWVKEWKVDVPTIGSVYAGADKVVCYLCGLGRSWTSKLLCSENDWFKRAWTLQEVSEHLIIGGDTWGYKTDGRDERVMVEEKLTRLKKTHGQHCVYDVLSQMQQRVSTNPVDKVAGMAYLLHSDSIPVYHGTQSEEDMWTSLVEVAALQCQWDLLFLYPEPGDGSKAW</sequence>
<dbReference type="InterPro" id="IPR010730">
    <property type="entry name" value="HET"/>
</dbReference>
<organism evidence="2 3">
    <name type="scientific">Armillaria luteobubalina</name>
    <dbReference type="NCBI Taxonomy" id="153913"/>
    <lineage>
        <taxon>Eukaryota</taxon>
        <taxon>Fungi</taxon>
        <taxon>Dikarya</taxon>
        <taxon>Basidiomycota</taxon>
        <taxon>Agaricomycotina</taxon>
        <taxon>Agaricomycetes</taxon>
        <taxon>Agaricomycetidae</taxon>
        <taxon>Agaricales</taxon>
        <taxon>Marasmiineae</taxon>
        <taxon>Physalacriaceae</taxon>
        <taxon>Armillaria</taxon>
    </lineage>
</organism>
<dbReference type="AlphaFoldDB" id="A0AA39Q014"/>
<protein>
    <recommendedName>
        <fullName evidence="1">Heterokaryon incompatibility domain-containing protein</fullName>
    </recommendedName>
</protein>
<comment type="caution">
    <text evidence="2">The sequence shown here is derived from an EMBL/GenBank/DDBJ whole genome shotgun (WGS) entry which is preliminary data.</text>
</comment>
<name>A0AA39Q014_9AGAR</name>
<keyword evidence="3" id="KW-1185">Reference proteome</keyword>
<evidence type="ECO:0000313" key="3">
    <source>
        <dbReference type="Proteomes" id="UP001175228"/>
    </source>
</evidence>
<dbReference type="Pfam" id="PF06985">
    <property type="entry name" value="HET"/>
    <property type="match status" value="1"/>
</dbReference>
<gene>
    <name evidence="2" type="ORF">EDD18DRAFT_1356536</name>
</gene>
<evidence type="ECO:0000259" key="1">
    <source>
        <dbReference type="Pfam" id="PF06985"/>
    </source>
</evidence>
<accession>A0AA39Q014</accession>
<evidence type="ECO:0000313" key="2">
    <source>
        <dbReference type="EMBL" id="KAK0493591.1"/>
    </source>
</evidence>
<proteinExistence type="predicted"/>
<reference evidence="2" key="1">
    <citation type="submission" date="2023-06" db="EMBL/GenBank/DDBJ databases">
        <authorList>
            <consortium name="Lawrence Berkeley National Laboratory"/>
            <person name="Ahrendt S."/>
            <person name="Sahu N."/>
            <person name="Indic B."/>
            <person name="Wong-Bajracharya J."/>
            <person name="Merenyi Z."/>
            <person name="Ke H.-M."/>
            <person name="Monk M."/>
            <person name="Kocsube S."/>
            <person name="Drula E."/>
            <person name="Lipzen A."/>
            <person name="Balint B."/>
            <person name="Henrissat B."/>
            <person name="Andreopoulos B."/>
            <person name="Martin F.M."/>
            <person name="Harder C.B."/>
            <person name="Rigling D."/>
            <person name="Ford K.L."/>
            <person name="Foster G.D."/>
            <person name="Pangilinan J."/>
            <person name="Papanicolaou A."/>
            <person name="Barry K."/>
            <person name="LaButti K."/>
            <person name="Viragh M."/>
            <person name="Koriabine M."/>
            <person name="Yan M."/>
            <person name="Riley R."/>
            <person name="Champramary S."/>
            <person name="Plett K.L."/>
            <person name="Tsai I.J."/>
            <person name="Slot J."/>
            <person name="Sipos G."/>
            <person name="Plett J."/>
            <person name="Nagy L.G."/>
            <person name="Grigoriev I.V."/>
        </authorList>
    </citation>
    <scope>NUCLEOTIDE SEQUENCE</scope>
    <source>
        <strain evidence="2">HWK02</strain>
    </source>
</reference>
<feature type="domain" description="Heterokaryon incompatibility" evidence="1">
    <location>
        <begin position="188"/>
        <end position="279"/>
    </location>
</feature>
<dbReference type="Proteomes" id="UP001175228">
    <property type="component" value="Unassembled WGS sequence"/>
</dbReference>
<dbReference type="EMBL" id="JAUEPU010000024">
    <property type="protein sequence ID" value="KAK0493591.1"/>
    <property type="molecule type" value="Genomic_DNA"/>
</dbReference>